<evidence type="ECO:0000256" key="10">
    <source>
        <dbReference type="RuleBase" id="RU351113"/>
    </source>
</evidence>
<comment type="similarity">
    <text evidence="10">Belongs to the insect chemoreceptor superfamily. Heteromeric odorant receptor channel (TC 1.A.69) family.</text>
</comment>
<comment type="caution">
    <text evidence="10">Lacks conserved residue(s) required for the propagation of feature annotation.</text>
</comment>
<dbReference type="GO" id="GO:0004984">
    <property type="term" value="F:olfactory receptor activity"/>
    <property type="evidence" value="ECO:0007669"/>
    <property type="project" value="InterPro"/>
</dbReference>
<dbReference type="PANTHER" id="PTHR21137">
    <property type="entry name" value="ODORANT RECEPTOR"/>
    <property type="match status" value="1"/>
</dbReference>
<keyword evidence="2" id="KW-1003">Cell membrane</keyword>
<evidence type="ECO:0000256" key="4">
    <source>
        <dbReference type="ARBA" id="ARBA00022692"/>
    </source>
</evidence>
<proteinExistence type="inferred from homology"/>
<evidence type="ECO:0000256" key="1">
    <source>
        <dbReference type="ARBA" id="ARBA00004651"/>
    </source>
</evidence>
<dbReference type="GO" id="GO:0005549">
    <property type="term" value="F:odorant binding"/>
    <property type="evidence" value="ECO:0007669"/>
    <property type="project" value="InterPro"/>
</dbReference>
<protein>
    <recommendedName>
        <fullName evidence="10">Odorant receptor</fullName>
    </recommendedName>
</protein>
<feature type="transmembrane region" description="Helical" evidence="10">
    <location>
        <begin position="140"/>
        <end position="169"/>
    </location>
</feature>
<feature type="transmembrane region" description="Helical" evidence="10">
    <location>
        <begin position="296"/>
        <end position="313"/>
    </location>
</feature>
<name>A0A6P7FU12_DIAVI</name>
<comment type="subcellular location">
    <subcellularLocation>
        <location evidence="1 10">Cell membrane</location>
        <topology evidence="1 10">Multi-pass membrane protein</topology>
    </subcellularLocation>
</comment>
<dbReference type="AlphaFoldDB" id="A0A6P7FU12"/>
<feature type="transmembrane region" description="Helical" evidence="10">
    <location>
        <begin position="88"/>
        <end position="108"/>
    </location>
</feature>
<gene>
    <name evidence="11" type="primary">LOC114334112</name>
</gene>
<dbReference type="RefSeq" id="XP_028139934.1">
    <property type="nucleotide sequence ID" value="XM_028284133.1"/>
</dbReference>
<evidence type="ECO:0000256" key="2">
    <source>
        <dbReference type="ARBA" id="ARBA00022475"/>
    </source>
</evidence>
<dbReference type="Pfam" id="PF02949">
    <property type="entry name" value="7tm_6"/>
    <property type="match status" value="1"/>
</dbReference>
<keyword evidence="9 10" id="KW-0807">Transducer</keyword>
<evidence type="ECO:0000256" key="6">
    <source>
        <dbReference type="ARBA" id="ARBA00022989"/>
    </source>
</evidence>
<dbReference type="GO" id="GO:0005886">
    <property type="term" value="C:plasma membrane"/>
    <property type="evidence" value="ECO:0007669"/>
    <property type="project" value="UniProtKB-SubCell"/>
</dbReference>
<sequence>MFYSKQQIHYQSMVSINFSWLLPNTTNSGKVMLRICELLFKLNLMWPCMERRIILTAFIITTSLNIFMFYGIFNYLLNKIDEFDEVTFALFMLTFPILPMLKMPVIAYKSKEFKKVISQIYTEYWPSDIMDMTEEDGFKGVYTVGFAIIGTLWSLGFIVCTAVCARPLLSSEITLPMPSMYPPGWLNDYTFWVFYALQAISICFVILVGTQAGDFLILSVCIYTANQFYILHRCFLVYNTEDMIDVNEKLRALDKEDMRKYYGYPEKEYLVRCVKHHAMLLRLIKEINEVFSPIELGQICITILGICLGTFTLSRKDVDIFTKTVASIYTVGISLQLSSDCVSGNEIFYQFVQT</sequence>
<keyword evidence="5 10" id="KW-0552">Olfaction</keyword>
<keyword evidence="8 10" id="KW-0675">Receptor</keyword>
<reference evidence="11" key="1">
    <citation type="submission" date="2025-08" db="UniProtKB">
        <authorList>
            <consortium name="RefSeq"/>
        </authorList>
    </citation>
    <scope>IDENTIFICATION</scope>
    <source>
        <tissue evidence="11">Whole insect</tissue>
    </source>
</reference>
<feature type="transmembrane region" description="Helical" evidence="10">
    <location>
        <begin position="215"/>
        <end position="238"/>
    </location>
</feature>
<evidence type="ECO:0000256" key="3">
    <source>
        <dbReference type="ARBA" id="ARBA00022606"/>
    </source>
</evidence>
<dbReference type="InParanoid" id="A0A6P7FU12"/>
<keyword evidence="6 10" id="KW-1133">Transmembrane helix</keyword>
<evidence type="ECO:0000256" key="7">
    <source>
        <dbReference type="ARBA" id="ARBA00023136"/>
    </source>
</evidence>
<dbReference type="FunCoup" id="A0A6P7FU12">
    <property type="interactions" value="35"/>
</dbReference>
<evidence type="ECO:0000256" key="8">
    <source>
        <dbReference type="ARBA" id="ARBA00023170"/>
    </source>
</evidence>
<accession>A0A6P7FU12</accession>
<dbReference type="GO" id="GO:0007165">
    <property type="term" value="P:signal transduction"/>
    <property type="evidence" value="ECO:0007669"/>
    <property type="project" value="UniProtKB-KW"/>
</dbReference>
<keyword evidence="7 10" id="KW-0472">Membrane</keyword>
<evidence type="ECO:0000256" key="5">
    <source>
        <dbReference type="ARBA" id="ARBA00022725"/>
    </source>
</evidence>
<evidence type="ECO:0000313" key="11">
    <source>
        <dbReference type="RefSeq" id="XP_028139934.1"/>
    </source>
</evidence>
<keyword evidence="3 10" id="KW-0716">Sensory transduction</keyword>
<keyword evidence="4 10" id="KW-0812">Transmembrane</keyword>
<feature type="transmembrane region" description="Helical" evidence="10">
    <location>
        <begin position="189"/>
        <end position="208"/>
    </location>
</feature>
<dbReference type="InterPro" id="IPR004117">
    <property type="entry name" value="7tm6_olfct_rcpt"/>
</dbReference>
<organism evidence="11">
    <name type="scientific">Diabrotica virgifera virgifera</name>
    <name type="common">western corn rootworm</name>
    <dbReference type="NCBI Taxonomy" id="50390"/>
    <lineage>
        <taxon>Eukaryota</taxon>
        <taxon>Metazoa</taxon>
        <taxon>Ecdysozoa</taxon>
        <taxon>Arthropoda</taxon>
        <taxon>Hexapoda</taxon>
        <taxon>Insecta</taxon>
        <taxon>Pterygota</taxon>
        <taxon>Neoptera</taxon>
        <taxon>Endopterygota</taxon>
        <taxon>Coleoptera</taxon>
        <taxon>Polyphaga</taxon>
        <taxon>Cucujiformia</taxon>
        <taxon>Chrysomeloidea</taxon>
        <taxon>Chrysomelidae</taxon>
        <taxon>Galerucinae</taxon>
        <taxon>Diabroticina</taxon>
        <taxon>Diabroticites</taxon>
        <taxon>Diabrotica</taxon>
    </lineage>
</organism>
<evidence type="ECO:0000256" key="9">
    <source>
        <dbReference type="ARBA" id="ARBA00023224"/>
    </source>
</evidence>
<feature type="transmembrane region" description="Helical" evidence="10">
    <location>
        <begin position="53"/>
        <end position="76"/>
    </location>
</feature>
<dbReference type="PANTHER" id="PTHR21137:SF35">
    <property type="entry name" value="ODORANT RECEPTOR 19A-RELATED"/>
    <property type="match status" value="1"/>
</dbReference>